<proteinExistence type="predicted"/>
<accession>A0A242MD03</accession>
<name>A0A242MD03_CABSO</name>
<evidence type="ECO:0000313" key="1">
    <source>
        <dbReference type="EMBL" id="OTP69060.1"/>
    </source>
</evidence>
<dbReference type="AlphaFoldDB" id="A0A242MD03"/>
<gene>
    <name evidence="1" type="ORF">PAMC26510_28030</name>
    <name evidence="2" type="ORF">PAMC26577_21155</name>
</gene>
<comment type="caution">
    <text evidence="1">The sequence shown here is derived from an EMBL/GenBank/DDBJ whole genome shotgun (WGS) entry which is preliminary data.</text>
</comment>
<sequence>MDAGLWRRDRFDNVHHRLYWDEIDTFRYTSSGGANVSRKEKV</sequence>
<organism evidence="1 3">
    <name type="scientific">Caballeronia sordidicola</name>
    <name type="common">Burkholderia sordidicola</name>
    <dbReference type="NCBI Taxonomy" id="196367"/>
    <lineage>
        <taxon>Bacteria</taxon>
        <taxon>Pseudomonadati</taxon>
        <taxon>Pseudomonadota</taxon>
        <taxon>Betaproteobacteria</taxon>
        <taxon>Burkholderiales</taxon>
        <taxon>Burkholderiaceae</taxon>
        <taxon>Caballeronia</taxon>
    </lineage>
</organism>
<dbReference type="EMBL" id="NBTY01000160">
    <property type="protein sequence ID" value="OTP69060.1"/>
    <property type="molecule type" value="Genomic_DNA"/>
</dbReference>
<dbReference type="EMBL" id="NBTZ01000091">
    <property type="protein sequence ID" value="OTP72258.1"/>
    <property type="molecule type" value="Genomic_DNA"/>
</dbReference>
<dbReference type="Proteomes" id="UP000195221">
    <property type="component" value="Unassembled WGS sequence"/>
</dbReference>
<evidence type="ECO:0000313" key="3">
    <source>
        <dbReference type="Proteomes" id="UP000194546"/>
    </source>
</evidence>
<reference evidence="1 3" key="1">
    <citation type="submission" date="2017-03" db="EMBL/GenBank/DDBJ databases">
        <title>Genome analysis of strain PAMC 26510.</title>
        <authorList>
            <person name="Oh H.-M."/>
            <person name="Yang J.-A."/>
        </authorList>
    </citation>
    <scope>NUCLEOTIDE SEQUENCE [LARGE SCALE GENOMIC DNA]</scope>
    <source>
        <strain evidence="1 3">PAMC 26510</strain>
    </source>
</reference>
<dbReference type="Proteomes" id="UP000194546">
    <property type="component" value="Unassembled WGS sequence"/>
</dbReference>
<reference evidence="2 4" key="2">
    <citation type="submission" date="2017-03" db="EMBL/GenBank/DDBJ databases">
        <title>Genome analysis of strain PAMC 26577.</title>
        <authorList>
            <person name="Oh H.-M."/>
            <person name="Yang J.-A."/>
        </authorList>
    </citation>
    <scope>NUCLEOTIDE SEQUENCE [LARGE SCALE GENOMIC DNA]</scope>
    <source>
        <strain evidence="2 4">PAMC 26577</strain>
    </source>
</reference>
<evidence type="ECO:0000313" key="2">
    <source>
        <dbReference type="EMBL" id="OTP72258.1"/>
    </source>
</evidence>
<evidence type="ECO:0000313" key="4">
    <source>
        <dbReference type="Proteomes" id="UP000195221"/>
    </source>
</evidence>
<protein>
    <submittedName>
        <fullName evidence="1">Uncharacterized protein</fullName>
    </submittedName>
</protein>